<sequence>MYRRLQSQALQTTSVNVHRHFTTFSMIQAASKVEWAVSEPITDRKSVFLGRAIAITSSADAHERLRDLRENDKRVAKATHPHICAWRVSDPATGVIVDQEYDDNGEAPGGERILALLEMVGVTNVLVAVTRWYGGTQLGSDRFKHISSAAQGALEKGGFFEKKRGKKDKNSQQQTGSSASSSGSKKKKGKRK</sequence>
<proteinExistence type="inferred from homology"/>
<evidence type="ECO:0000313" key="4">
    <source>
        <dbReference type="EMBL" id="CDO53700.1"/>
    </source>
</evidence>
<feature type="domain" description="Impact N-terminal" evidence="3">
    <location>
        <begin position="44"/>
        <end position="154"/>
    </location>
</feature>
<dbReference type="AlphaFoldDB" id="A0A0J9X8Y2"/>
<dbReference type="Pfam" id="PF01205">
    <property type="entry name" value="Impact_N"/>
    <property type="match status" value="1"/>
</dbReference>
<dbReference type="InterPro" id="IPR036956">
    <property type="entry name" value="Impact_N_sf"/>
</dbReference>
<dbReference type="STRING" id="1173061.A0A0J9X8Y2"/>
<evidence type="ECO:0000313" key="5">
    <source>
        <dbReference type="Proteomes" id="UP000242525"/>
    </source>
</evidence>
<keyword evidence="5" id="KW-1185">Reference proteome</keyword>
<dbReference type="Gene3D" id="3.30.230.30">
    <property type="entry name" value="Impact, N-terminal domain"/>
    <property type="match status" value="1"/>
</dbReference>
<feature type="region of interest" description="Disordered" evidence="2">
    <location>
        <begin position="157"/>
        <end position="192"/>
    </location>
</feature>
<gene>
    <name evidence="4" type="ORF">BN980_GECA05s05735g</name>
</gene>
<accession>A0A0J9X8Y2</accession>
<dbReference type="InterPro" id="IPR023582">
    <property type="entry name" value="Impact"/>
</dbReference>
<protein>
    <recommendedName>
        <fullName evidence="3">Impact N-terminal domain-containing protein</fullName>
    </recommendedName>
</protein>
<organism evidence="4 5">
    <name type="scientific">Geotrichum candidum</name>
    <name type="common">Oospora lactis</name>
    <name type="synonym">Dipodascus geotrichum</name>
    <dbReference type="NCBI Taxonomy" id="1173061"/>
    <lineage>
        <taxon>Eukaryota</taxon>
        <taxon>Fungi</taxon>
        <taxon>Dikarya</taxon>
        <taxon>Ascomycota</taxon>
        <taxon>Saccharomycotina</taxon>
        <taxon>Dipodascomycetes</taxon>
        <taxon>Dipodascales</taxon>
        <taxon>Dipodascaceae</taxon>
        <taxon>Geotrichum</taxon>
    </lineage>
</organism>
<dbReference type="GO" id="GO:0140469">
    <property type="term" value="P:GCN2-mediated signaling"/>
    <property type="evidence" value="ECO:0007669"/>
    <property type="project" value="TreeGrafter"/>
</dbReference>
<evidence type="ECO:0000256" key="1">
    <source>
        <dbReference type="ARBA" id="ARBA00007665"/>
    </source>
</evidence>
<name>A0A0J9X8Y2_GEOCN</name>
<dbReference type="GO" id="GO:0005737">
    <property type="term" value="C:cytoplasm"/>
    <property type="evidence" value="ECO:0007669"/>
    <property type="project" value="TreeGrafter"/>
</dbReference>
<dbReference type="PANTHER" id="PTHR16301">
    <property type="entry name" value="IMPACT-RELATED"/>
    <property type="match status" value="1"/>
</dbReference>
<dbReference type="OrthoDB" id="69641at2759"/>
<dbReference type="Proteomes" id="UP000242525">
    <property type="component" value="Unassembled WGS sequence"/>
</dbReference>
<dbReference type="SUPFAM" id="SSF54211">
    <property type="entry name" value="Ribosomal protein S5 domain 2-like"/>
    <property type="match status" value="1"/>
</dbReference>
<comment type="similarity">
    <text evidence="1">Belongs to the IMPACT family.</text>
</comment>
<dbReference type="InterPro" id="IPR020568">
    <property type="entry name" value="Ribosomal_Su5_D2-typ_SF"/>
</dbReference>
<evidence type="ECO:0000259" key="3">
    <source>
        <dbReference type="Pfam" id="PF01205"/>
    </source>
</evidence>
<evidence type="ECO:0000256" key="2">
    <source>
        <dbReference type="SAM" id="MobiDB-lite"/>
    </source>
</evidence>
<dbReference type="PANTHER" id="PTHR16301:SF25">
    <property type="entry name" value="PROTEIN IMPACT"/>
    <property type="match status" value="1"/>
</dbReference>
<dbReference type="GO" id="GO:0006446">
    <property type="term" value="P:regulation of translational initiation"/>
    <property type="evidence" value="ECO:0007669"/>
    <property type="project" value="TreeGrafter"/>
</dbReference>
<dbReference type="InterPro" id="IPR001498">
    <property type="entry name" value="Impact_N"/>
</dbReference>
<comment type="caution">
    <text evidence="4">The sequence shown here is derived from an EMBL/GenBank/DDBJ whole genome shotgun (WGS) entry which is preliminary data.</text>
</comment>
<reference evidence="4" key="1">
    <citation type="submission" date="2014-03" db="EMBL/GenBank/DDBJ databases">
        <authorList>
            <person name="Casaregola S."/>
        </authorList>
    </citation>
    <scope>NUCLEOTIDE SEQUENCE [LARGE SCALE GENOMIC DNA]</scope>
    <source>
        <strain evidence="4">CLIB 918</strain>
    </source>
</reference>
<dbReference type="EMBL" id="CCBN010000005">
    <property type="protein sequence ID" value="CDO53700.1"/>
    <property type="molecule type" value="Genomic_DNA"/>
</dbReference>